<sequence length="41" mass="4651">MIGDWENTNNFPLLPCSLLPCFFPSPQSPVPSPQPIRLLQR</sequence>
<organism evidence="1 2">
    <name type="scientific">Sphaerospermopsis kisseleviana CS-549</name>
    <dbReference type="NCBI Taxonomy" id="3021783"/>
    <lineage>
        <taxon>Bacteria</taxon>
        <taxon>Bacillati</taxon>
        <taxon>Cyanobacteriota</taxon>
        <taxon>Cyanophyceae</taxon>
        <taxon>Nostocales</taxon>
        <taxon>Aphanizomenonaceae</taxon>
        <taxon>Sphaerospermopsis</taxon>
        <taxon>Sphaerospermopsis kisseleviana</taxon>
    </lineage>
</organism>
<dbReference type="Proteomes" id="UP001211711">
    <property type="component" value="Unassembled WGS sequence"/>
</dbReference>
<name>A0ABT4ZMM1_9CYAN</name>
<comment type="caution">
    <text evidence="1">The sequence shown here is derived from an EMBL/GenBank/DDBJ whole genome shotgun (WGS) entry which is preliminary data.</text>
</comment>
<protein>
    <submittedName>
        <fullName evidence="1">Uncharacterized protein</fullName>
    </submittedName>
</protein>
<keyword evidence="2" id="KW-1185">Reference proteome</keyword>
<proteinExistence type="predicted"/>
<dbReference type="RefSeq" id="WP_272109654.1">
    <property type="nucleotide sequence ID" value="NZ_JAQMTI010000051.1"/>
</dbReference>
<accession>A0ABT4ZMM1</accession>
<gene>
    <name evidence="1" type="ORF">PN497_03745</name>
</gene>
<evidence type="ECO:0000313" key="1">
    <source>
        <dbReference type="EMBL" id="MDB9440486.1"/>
    </source>
</evidence>
<dbReference type="EMBL" id="JAQMTI010000051">
    <property type="protein sequence ID" value="MDB9440486.1"/>
    <property type="molecule type" value="Genomic_DNA"/>
</dbReference>
<evidence type="ECO:0000313" key="2">
    <source>
        <dbReference type="Proteomes" id="UP001211711"/>
    </source>
</evidence>
<reference evidence="1 2" key="1">
    <citation type="submission" date="2023-01" db="EMBL/GenBank/DDBJ databases">
        <title>Genomes from the Australian National Cyanobacteria Reference Collection.</title>
        <authorList>
            <person name="Willis A."/>
            <person name="Lee E.M.F."/>
        </authorList>
    </citation>
    <scope>NUCLEOTIDE SEQUENCE [LARGE SCALE GENOMIC DNA]</scope>
    <source>
        <strain evidence="1 2">CS-549</strain>
    </source>
</reference>